<gene>
    <name evidence="2" type="ORF">SAMN05428642_1021069</name>
</gene>
<keyword evidence="1" id="KW-1133">Transmembrane helix</keyword>
<protein>
    <submittedName>
        <fullName evidence="2">Uncharacterized protein</fullName>
    </submittedName>
</protein>
<sequence>MKLNEVYFYMILILFQIFSLIVLTCSEDLKSKKHVLIYLKISIFMISIGFLMELFHWNYLCPFECIFFTSIPFVLIIITKGITSIFKYFFKKDPFQVYKNELSDGIWVKNKGNFEQHNFYYSFYSIAIFLFPIIILTFLYISFFKNAC</sequence>
<name>A0A1K2IMK8_9FLAO</name>
<organism evidence="2 3">
    <name type="scientific">Flaviramulus basaltis</name>
    <dbReference type="NCBI Taxonomy" id="369401"/>
    <lineage>
        <taxon>Bacteria</taxon>
        <taxon>Pseudomonadati</taxon>
        <taxon>Bacteroidota</taxon>
        <taxon>Flavobacteriia</taxon>
        <taxon>Flavobacteriales</taxon>
        <taxon>Flavobacteriaceae</taxon>
        <taxon>Flaviramulus</taxon>
    </lineage>
</organism>
<dbReference type="STRING" id="369401.SAMN05428642_1021069"/>
<reference evidence="2 3" key="1">
    <citation type="submission" date="2016-10" db="EMBL/GenBank/DDBJ databases">
        <authorList>
            <person name="de Groot N.N."/>
        </authorList>
    </citation>
    <scope>NUCLEOTIDE SEQUENCE [LARGE SCALE GENOMIC DNA]</scope>
    <source>
        <strain evidence="2 3">DSM 18180</strain>
    </source>
</reference>
<feature type="transmembrane region" description="Helical" evidence="1">
    <location>
        <begin position="6"/>
        <end position="25"/>
    </location>
</feature>
<feature type="transmembrane region" description="Helical" evidence="1">
    <location>
        <begin position="37"/>
        <end position="60"/>
    </location>
</feature>
<evidence type="ECO:0000313" key="2">
    <source>
        <dbReference type="EMBL" id="SFZ92907.1"/>
    </source>
</evidence>
<dbReference type="EMBL" id="FPKV01000002">
    <property type="protein sequence ID" value="SFZ92907.1"/>
    <property type="molecule type" value="Genomic_DNA"/>
</dbReference>
<proteinExistence type="predicted"/>
<keyword evidence="3" id="KW-1185">Reference proteome</keyword>
<keyword evidence="1" id="KW-0812">Transmembrane</keyword>
<evidence type="ECO:0000256" key="1">
    <source>
        <dbReference type="SAM" id="Phobius"/>
    </source>
</evidence>
<keyword evidence="1" id="KW-0472">Membrane</keyword>
<accession>A0A1K2IMK8</accession>
<dbReference type="Proteomes" id="UP000182544">
    <property type="component" value="Unassembled WGS sequence"/>
</dbReference>
<dbReference type="AlphaFoldDB" id="A0A1K2IMK8"/>
<feature type="transmembrane region" description="Helical" evidence="1">
    <location>
        <begin position="66"/>
        <end position="90"/>
    </location>
</feature>
<evidence type="ECO:0000313" key="3">
    <source>
        <dbReference type="Proteomes" id="UP000182544"/>
    </source>
</evidence>
<feature type="transmembrane region" description="Helical" evidence="1">
    <location>
        <begin position="119"/>
        <end position="143"/>
    </location>
</feature>